<evidence type="ECO:0000256" key="7">
    <source>
        <dbReference type="ARBA" id="ARBA00048798"/>
    </source>
</evidence>
<evidence type="ECO:0000313" key="10">
    <source>
        <dbReference type="Proteomes" id="UP000006362"/>
    </source>
</evidence>
<evidence type="ECO:0000256" key="8">
    <source>
        <dbReference type="ARBA" id="ARBA00049229"/>
    </source>
</evidence>
<dbReference type="GO" id="GO:0004084">
    <property type="term" value="F:branched-chain-amino-acid transaminase activity"/>
    <property type="evidence" value="ECO:0007669"/>
    <property type="project" value="UniProtKB-EC"/>
</dbReference>
<dbReference type="Gene3D" id="3.30.470.10">
    <property type="match status" value="1"/>
</dbReference>
<comment type="catalytic activity">
    <reaction evidence="7">
        <text>L-isoleucine + 2-oxoglutarate = (S)-3-methyl-2-oxopentanoate + L-glutamate</text>
        <dbReference type="Rhea" id="RHEA:24801"/>
        <dbReference type="ChEBI" id="CHEBI:16810"/>
        <dbReference type="ChEBI" id="CHEBI:29985"/>
        <dbReference type="ChEBI" id="CHEBI:35146"/>
        <dbReference type="ChEBI" id="CHEBI:58045"/>
        <dbReference type="EC" id="2.6.1.42"/>
    </reaction>
</comment>
<evidence type="ECO:0000256" key="6">
    <source>
        <dbReference type="ARBA" id="ARBA00048212"/>
    </source>
</evidence>
<dbReference type="EMBL" id="CP002444">
    <property type="protein sequence ID" value="ADU96809.1"/>
    <property type="molecule type" value="Genomic_DNA"/>
</dbReference>
<dbReference type="InterPro" id="IPR050571">
    <property type="entry name" value="Class-IV_PLP-Dep_Aminotrnsfr"/>
</dbReference>
<dbReference type="GO" id="GO:0005829">
    <property type="term" value="C:cytosol"/>
    <property type="evidence" value="ECO:0007669"/>
    <property type="project" value="TreeGrafter"/>
</dbReference>
<gene>
    <name evidence="9" type="ordered locus">Theam_0842</name>
</gene>
<dbReference type="HOGENOM" id="CLU_020844_2_0_0"/>
<keyword evidence="9" id="KW-0032">Aminotransferase</keyword>
<dbReference type="InterPro" id="IPR043132">
    <property type="entry name" value="BCAT-like_C"/>
</dbReference>
<dbReference type="InterPro" id="IPR036038">
    <property type="entry name" value="Aminotransferase-like"/>
</dbReference>
<evidence type="ECO:0000256" key="3">
    <source>
        <dbReference type="ARBA" id="ARBA00005072"/>
    </source>
</evidence>
<dbReference type="SUPFAM" id="SSF56752">
    <property type="entry name" value="D-aminoacid aminotransferase-like PLP-dependent enzymes"/>
    <property type="match status" value="1"/>
</dbReference>
<reference evidence="9" key="1">
    <citation type="submission" date="2011-01" db="EMBL/GenBank/DDBJ databases">
        <title>Complete sequence of chromosome of Thermovibrio ammonificans HB-1.</title>
        <authorList>
            <consortium name="US DOE Joint Genome Institute"/>
            <person name="Lucas S."/>
            <person name="Copeland A."/>
            <person name="Lapidus A."/>
            <person name="Cheng J.-F."/>
            <person name="Goodwin L."/>
            <person name="Pitluck S."/>
            <person name="Davenport K."/>
            <person name="Detter J.C."/>
            <person name="Han C."/>
            <person name="Tapia R."/>
            <person name="Land M."/>
            <person name="Hauser L."/>
            <person name="Kyrpides N."/>
            <person name="Ivanova N."/>
            <person name="Ovchinnikova G."/>
            <person name="Vetriani C."/>
            <person name="Woyke T."/>
        </authorList>
    </citation>
    <scope>NUCLEOTIDE SEQUENCE [LARGE SCALE GENOMIC DNA]</scope>
    <source>
        <strain evidence="9">HB-1</strain>
    </source>
</reference>
<evidence type="ECO:0000256" key="2">
    <source>
        <dbReference type="ARBA" id="ARBA00004931"/>
    </source>
</evidence>
<evidence type="ECO:0000256" key="4">
    <source>
        <dbReference type="ARBA" id="ARBA00009320"/>
    </source>
</evidence>
<organism evidence="9 10">
    <name type="scientific">Thermovibrio ammonificans (strain DSM 15698 / JCM 12110 / HB-1)</name>
    <dbReference type="NCBI Taxonomy" id="648996"/>
    <lineage>
        <taxon>Bacteria</taxon>
        <taxon>Pseudomonadati</taxon>
        <taxon>Aquificota</taxon>
        <taxon>Aquificia</taxon>
        <taxon>Desulfurobacteriales</taxon>
        <taxon>Desulfurobacteriaceae</taxon>
        <taxon>Thermovibrio</taxon>
    </lineage>
</organism>
<keyword evidence="10" id="KW-1185">Reference proteome</keyword>
<dbReference type="Proteomes" id="UP000006362">
    <property type="component" value="Chromosome"/>
</dbReference>
<sequence length="237" mass="26369">MERFGLIETVRVEKGRAVLLDYHFKRISSSAEALSLPFNLSFEEFGKAVESAATYDPALVRFTLTESGYTLSSRPCIKRQEAALMPFYGVVRVYSDLSLHKTVDVMSSLYALKAAQSKGFDEALLFDCRGFVSEAAFANLFFVKGGVLFTPSLKCGALPGTRRAFIVDLARQMGLPVVEGFFSLEGLLSADEVFITSAREDTCPVVRVGSFSLPRPEGKPLWLRIREAIEWREKQGR</sequence>
<dbReference type="AlphaFoldDB" id="E8T6M5"/>
<dbReference type="Gene3D" id="3.20.10.10">
    <property type="entry name" value="D-amino Acid Aminotransferase, subunit A, domain 2"/>
    <property type="match status" value="1"/>
</dbReference>
<protein>
    <recommendedName>
        <fullName evidence="5">branched-chain-amino-acid transaminase</fullName>
        <ecNumber evidence="5">2.6.1.42</ecNumber>
    </recommendedName>
</protein>
<comment type="pathway">
    <text evidence="3">Amino-acid biosynthesis; L-leucine biosynthesis; L-leucine from 3-methyl-2-oxobutanoate: step 4/4.</text>
</comment>
<dbReference type="STRING" id="648996.Theam_0842"/>
<dbReference type="PANTHER" id="PTHR42743:SF11">
    <property type="entry name" value="AMINODEOXYCHORISMATE LYASE"/>
    <property type="match status" value="1"/>
</dbReference>
<dbReference type="RefSeq" id="WP_013537595.1">
    <property type="nucleotide sequence ID" value="NC_014926.1"/>
</dbReference>
<dbReference type="PANTHER" id="PTHR42743">
    <property type="entry name" value="AMINO-ACID AMINOTRANSFERASE"/>
    <property type="match status" value="1"/>
</dbReference>
<dbReference type="GO" id="GO:0046394">
    <property type="term" value="P:carboxylic acid biosynthetic process"/>
    <property type="evidence" value="ECO:0007669"/>
    <property type="project" value="UniProtKB-ARBA"/>
</dbReference>
<comment type="pathway">
    <text evidence="2">Amino-acid biosynthesis; L-valine biosynthesis; L-valine from pyruvate: step 4/4.</text>
</comment>
<dbReference type="InterPro" id="IPR043131">
    <property type="entry name" value="BCAT-like_N"/>
</dbReference>
<dbReference type="InterPro" id="IPR001544">
    <property type="entry name" value="Aminotrans_IV"/>
</dbReference>
<comment type="similarity">
    <text evidence="4">Belongs to the class-IV pyridoxal-phosphate-dependent aminotransferase family.</text>
</comment>
<comment type="pathway">
    <text evidence="1">Amino-acid biosynthesis; L-isoleucine biosynthesis; L-isoleucine from 2-oxobutanoate: step 4/4.</text>
</comment>
<dbReference type="eggNOG" id="COG0115">
    <property type="taxonomic scope" value="Bacteria"/>
</dbReference>
<keyword evidence="9" id="KW-0808">Transferase</keyword>
<evidence type="ECO:0000256" key="1">
    <source>
        <dbReference type="ARBA" id="ARBA00004824"/>
    </source>
</evidence>
<proteinExistence type="inferred from homology"/>
<dbReference type="CDD" id="cd00449">
    <property type="entry name" value="PLPDE_IV"/>
    <property type="match status" value="1"/>
</dbReference>
<comment type="catalytic activity">
    <reaction evidence="6">
        <text>L-valine + 2-oxoglutarate = 3-methyl-2-oxobutanoate + L-glutamate</text>
        <dbReference type="Rhea" id="RHEA:24813"/>
        <dbReference type="ChEBI" id="CHEBI:11851"/>
        <dbReference type="ChEBI" id="CHEBI:16810"/>
        <dbReference type="ChEBI" id="CHEBI:29985"/>
        <dbReference type="ChEBI" id="CHEBI:57762"/>
        <dbReference type="EC" id="2.6.1.42"/>
    </reaction>
</comment>
<dbReference type="OrthoDB" id="9805628at2"/>
<dbReference type="Pfam" id="PF01063">
    <property type="entry name" value="Aminotran_4"/>
    <property type="match status" value="1"/>
</dbReference>
<name>E8T6M5_THEA1</name>
<evidence type="ECO:0000256" key="5">
    <source>
        <dbReference type="ARBA" id="ARBA00013053"/>
    </source>
</evidence>
<accession>E8T6M5</accession>
<comment type="catalytic activity">
    <reaction evidence="8">
        <text>L-leucine + 2-oxoglutarate = 4-methyl-2-oxopentanoate + L-glutamate</text>
        <dbReference type="Rhea" id="RHEA:18321"/>
        <dbReference type="ChEBI" id="CHEBI:16810"/>
        <dbReference type="ChEBI" id="CHEBI:17865"/>
        <dbReference type="ChEBI" id="CHEBI:29985"/>
        <dbReference type="ChEBI" id="CHEBI:57427"/>
        <dbReference type="EC" id="2.6.1.42"/>
    </reaction>
</comment>
<dbReference type="EC" id="2.6.1.42" evidence="5"/>
<dbReference type="KEGG" id="tam:Theam_0842"/>
<evidence type="ECO:0000313" key="9">
    <source>
        <dbReference type="EMBL" id="ADU96809.1"/>
    </source>
</evidence>